<feature type="transmembrane region" description="Helical" evidence="1">
    <location>
        <begin position="205"/>
        <end position="223"/>
    </location>
</feature>
<evidence type="ECO:0000256" key="1">
    <source>
        <dbReference type="SAM" id="Phobius"/>
    </source>
</evidence>
<sequence length="236" mass="25163">MSRLLARGVAGASWAFLSLLALSLAASGLWPWPVAAVFVAFALVLDLVTIRHYARTRVMLRLQRRGDGQRYTELAAALFITLLFFALAFIQGAGPSIGGVDPRLLAALALMFGLFLARLCFGGARAKAGYERIGFDAVTPFDEVAVQTKYGFLAFLLLSPLLILPARLQRASFNLIGYGLGFAAAHAAFRLIATGKPGLETLGLIGAYVAALALCAVLIPVFGRHPLLRAEGRSSD</sequence>
<dbReference type="AlphaFoldDB" id="A0A317EIR7"/>
<dbReference type="EMBL" id="QGLE01000002">
    <property type="protein sequence ID" value="PWR25135.1"/>
    <property type="molecule type" value="Genomic_DNA"/>
</dbReference>
<accession>A0A317EIR7</accession>
<feature type="transmembrane region" description="Helical" evidence="1">
    <location>
        <begin position="104"/>
        <end position="124"/>
    </location>
</feature>
<keyword evidence="1" id="KW-0472">Membrane</keyword>
<gene>
    <name evidence="2" type="ORF">DKG74_05055</name>
</gene>
<protein>
    <submittedName>
        <fullName evidence="2">Uncharacterized protein</fullName>
    </submittedName>
</protein>
<feature type="transmembrane region" description="Helical" evidence="1">
    <location>
        <begin position="74"/>
        <end position="92"/>
    </location>
</feature>
<keyword evidence="3" id="KW-1185">Reference proteome</keyword>
<comment type="caution">
    <text evidence="2">The sequence shown here is derived from an EMBL/GenBank/DDBJ whole genome shotgun (WGS) entry which is preliminary data.</text>
</comment>
<feature type="transmembrane region" description="Helical" evidence="1">
    <location>
        <begin position="35"/>
        <end position="54"/>
    </location>
</feature>
<dbReference type="RefSeq" id="WP_109903275.1">
    <property type="nucleotide sequence ID" value="NZ_QGLE01000002.1"/>
</dbReference>
<evidence type="ECO:0000313" key="3">
    <source>
        <dbReference type="Proteomes" id="UP000245461"/>
    </source>
</evidence>
<name>A0A317EIR7_9PROT</name>
<keyword evidence="1" id="KW-1133">Transmembrane helix</keyword>
<dbReference type="Proteomes" id="UP000245461">
    <property type="component" value="Unassembled WGS sequence"/>
</dbReference>
<feature type="transmembrane region" description="Helical" evidence="1">
    <location>
        <begin position="175"/>
        <end position="193"/>
    </location>
</feature>
<reference evidence="2 3" key="1">
    <citation type="submission" date="2018-05" db="EMBL/GenBank/DDBJ databases">
        <title>Zavarzinia sp. HR-AS.</title>
        <authorList>
            <person name="Lee Y."/>
            <person name="Jeon C.O."/>
        </authorList>
    </citation>
    <scope>NUCLEOTIDE SEQUENCE [LARGE SCALE GENOMIC DNA]</scope>
    <source>
        <strain evidence="2 3">HR-AS</strain>
    </source>
</reference>
<proteinExistence type="predicted"/>
<keyword evidence="1" id="KW-0812">Transmembrane</keyword>
<organism evidence="2 3">
    <name type="scientific">Zavarzinia aquatilis</name>
    <dbReference type="NCBI Taxonomy" id="2211142"/>
    <lineage>
        <taxon>Bacteria</taxon>
        <taxon>Pseudomonadati</taxon>
        <taxon>Pseudomonadota</taxon>
        <taxon>Alphaproteobacteria</taxon>
        <taxon>Rhodospirillales</taxon>
        <taxon>Zavarziniaceae</taxon>
        <taxon>Zavarzinia</taxon>
    </lineage>
</organism>
<evidence type="ECO:0000313" key="2">
    <source>
        <dbReference type="EMBL" id="PWR25135.1"/>
    </source>
</evidence>